<dbReference type="Proteomes" id="UP001162164">
    <property type="component" value="Unassembled WGS sequence"/>
</dbReference>
<keyword evidence="3" id="KW-1185">Reference proteome</keyword>
<proteinExistence type="predicted"/>
<evidence type="ECO:0000256" key="1">
    <source>
        <dbReference type="SAM" id="MobiDB-lite"/>
    </source>
</evidence>
<accession>A0ABQ9ISG1</accession>
<organism evidence="2 3">
    <name type="scientific">Molorchus minor</name>
    <dbReference type="NCBI Taxonomy" id="1323400"/>
    <lineage>
        <taxon>Eukaryota</taxon>
        <taxon>Metazoa</taxon>
        <taxon>Ecdysozoa</taxon>
        <taxon>Arthropoda</taxon>
        <taxon>Hexapoda</taxon>
        <taxon>Insecta</taxon>
        <taxon>Pterygota</taxon>
        <taxon>Neoptera</taxon>
        <taxon>Endopterygota</taxon>
        <taxon>Coleoptera</taxon>
        <taxon>Polyphaga</taxon>
        <taxon>Cucujiformia</taxon>
        <taxon>Chrysomeloidea</taxon>
        <taxon>Cerambycidae</taxon>
        <taxon>Lamiinae</taxon>
        <taxon>Monochamini</taxon>
        <taxon>Molorchus</taxon>
    </lineage>
</organism>
<reference evidence="2" key="1">
    <citation type="journal article" date="2023" name="Insect Mol. Biol.">
        <title>Genome sequencing provides insights into the evolution of gene families encoding plant cell wall-degrading enzymes in longhorned beetles.</title>
        <authorList>
            <person name="Shin N.R."/>
            <person name="Okamura Y."/>
            <person name="Kirsch R."/>
            <person name="Pauchet Y."/>
        </authorList>
    </citation>
    <scope>NUCLEOTIDE SEQUENCE</scope>
    <source>
        <strain evidence="2">MMC_N1</strain>
    </source>
</reference>
<evidence type="ECO:0000313" key="2">
    <source>
        <dbReference type="EMBL" id="KAJ8961648.1"/>
    </source>
</evidence>
<name>A0ABQ9ISG1_9CUCU</name>
<feature type="compositionally biased region" description="Basic and acidic residues" evidence="1">
    <location>
        <begin position="165"/>
        <end position="185"/>
    </location>
</feature>
<sequence>ARKLFGGYRITPRLCKPSRSLEEAGRSSSVCMFNHECIQRNGNVVGACMDGFLFGACCQLPAKEATGELLSSDINPWLGPVPSAWVTNKPETTSSFDITSNGVSQITAALLNPNILPTAQDNAIVQVNHEEPPYFSTTGTPKFYYHQKSSADNNNKADYVCKRKARDEHETNHTTSNNKKDDNEKTYYNSNEKTNDNHYKEANH</sequence>
<feature type="compositionally biased region" description="Basic and acidic residues" evidence="1">
    <location>
        <begin position="193"/>
        <end position="204"/>
    </location>
</feature>
<protein>
    <submittedName>
        <fullName evidence="2">Uncharacterized protein</fullName>
    </submittedName>
</protein>
<evidence type="ECO:0000313" key="3">
    <source>
        <dbReference type="Proteomes" id="UP001162164"/>
    </source>
</evidence>
<dbReference type="EMBL" id="JAPWTJ010003144">
    <property type="protein sequence ID" value="KAJ8961648.1"/>
    <property type="molecule type" value="Genomic_DNA"/>
</dbReference>
<gene>
    <name evidence="2" type="ORF">NQ317_014269</name>
</gene>
<feature type="region of interest" description="Disordered" evidence="1">
    <location>
        <begin position="165"/>
        <end position="204"/>
    </location>
</feature>
<feature type="non-terminal residue" evidence="2">
    <location>
        <position position="1"/>
    </location>
</feature>
<comment type="caution">
    <text evidence="2">The sequence shown here is derived from an EMBL/GenBank/DDBJ whole genome shotgun (WGS) entry which is preliminary data.</text>
</comment>